<comment type="catalytic activity">
    <reaction evidence="4 6">
        <text>glucuronate acceptor + UDP-alpha-D-glucuronate = acceptor beta-D-glucuronoside + UDP + H(+)</text>
        <dbReference type="Rhea" id="RHEA:21032"/>
        <dbReference type="ChEBI" id="CHEBI:15378"/>
        <dbReference type="ChEBI" id="CHEBI:58052"/>
        <dbReference type="ChEBI" id="CHEBI:58223"/>
        <dbReference type="ChEBI" id="CHEBI:132367"/>
        <dbReference type="ChEBI" id="CHEBI:132368"/>
        <dbReference type="EC" id="2.4.1.17"/>
    </reaction>
</comment>
<name>A0A7E4V9D3_PANRE</name>
<evidence type="ECO:0000256" key="1">
    <source>
        <dbReference type="ARBA" id="ARBA00009995"/>
    </source>
</evidence>
<dbReference type="SUPFAM" id="SSF53756">
    <property type="entry name" value="UDP-Glycosyltransferase/glycogen phosphorylase"/>
    <property type="match status" value="1"/>
</dbReference>
<dbReference type="WBParaSite" id="Pan_g18120.t1">
    <property type="protein sequence ID" value="Pan_g18120.t1"/>
    <property type="gene ID" value="Pan_g18120"/>
</dbReference>
<feature type="signal peptide" evidence="6">
    <location>
        <begin position="1"/>
        <end position="20"/>
    </location>
</feature>
<dbReference type="PANTHER" id="PTHR48043:SF145">
    <property type="entry name" value="FI06409P-RELATED"/>
    <property type="match status" value="1"/>
</dbReference>
<reference evidence="7" key="1">
    <citation type="journal article" date="2013" name="Genetics">
        <title>The draft genome and transcriptome of Panagrellus redivivus are shaped by the harsh demands of a free-living lifestyle.</title>
        <authorList>
            <person name="Srinivasan J."/>
            <person name="Dillman A.R."/>
            <person name="Macchietto M.G."/>
            <person name="Heikkinen L."/>
            <person name="Lakso M."/>
            <person name="Fracchia K.M."/>
            <person name="Antoshechkin I."/>
            <person name="Mortazavi A."/>
            <person name="Wong G."/>
            <person name="Sternberg P.W."/>
        </authorList>
    </citation>
    <scope>NUCLEOTIDE SEQUENCE [LARGE SCALE GENOMIC DNA]</scope>
    <source>
        <strain evidence="7">MT8872</strain>
    </source>
</reference>
<dbReference type="CDD" id="cd03784">
    <property type="entry name" value="GT1_Gtf-like"/>
    <property type="match status" value="1"/>
</dbReference>
<dbReference type="InterPro" id="IPR050271">
    <property type="entry name" value="UDP-glycosyltransferase"/>
</dbReference>
<dbReference type="PANTHER" id="PTHR48043">
    <property type="entry name" value="EG:EG0003.4 PROTEIN-RELATED"/>
    <property type="match status" value="1"/>
</dbReference>
<dbReference type="EC" id="2.4.1.17" evidence="6"/>
<dbReference type="GO" id="GO:0015020">
    <property type="term" value="F:glucuronosyltransferase activity"/>
    <property type="evidence" value="ECO:0007669"/>
    <property type="project" value="UniProtKB-EC"/>
</dbReference>
<organism evidence="7 8">
    <name type="scientific">Panagrellus redivivus</name>
    <name type="common">Microworm</name>
    <dbReference type="NCBI Taxonomy" id="6233"/>
    <lineage>
        <taxon>Eukaryota</taxon>
        <taxon>Metazoa</taxon>
        <taxon>Ecdysozoa</taxon>
        <taxon>Nematoda</taxon>
        <taxon>Chromadorea</taxon>
        <taxon>Rhabditida</taxon>
        <taxon>Tylenchina</taxon>
        <taxon>Panagrolaimomorpha</taxon>
        <taxon>Panagrolaimoidea</taxon>
        <taxon>Panagrolaimidae</taxon>
        <taxon>Panagrellus</taxon>
    </lineage>
</organism>
<comment type="similarity">
    <text evidence="1 5">Belongs to the UDP-glycosyltransferase family.</text>
</comment>
<dbReference type="AlphaFoldDB" id="A0A7E4V9D3"/>
<feature type="chain" id="PRO_5029037770" description="UDP-glucuronosyltransferase" evidence="6">
    <location>
        <begin position="21"/>
        <end position="523"/>
    </location>
</feature>
<reference evidence="8" key="2">
    <citation type="submission" date="2020-10" db="UniProtKB">
        <authorList>
            <consortium name="WormBaseParasite"/>
        </authorList>
    </citation>
    <scope>IDENTIFICATION</scope>
</reference>
<evidence type="ECO:0000256" key="5">
    <source>
        <dbReference type="RuleBase" id="RU003718"/>
    </source>
</evidence>
<dbReference type="Proteomes" id="UP000492821">
    <property type="component" value="Unassembled WGS sequence"/>
</dbReference>
<feature type="transmembrane region" description="Helical" evidence="6">
    <location>
        <begin position="487"/>
        <end position="513"/>
    </location>
</feature>
<dbReference type="GO" id="GO:0016020">
    <property type="term" value="C:membrane"/>
    <property type="evidence" value="ECO:0007669"/>
    <property type="project" value="UniProtKB-SubCell"/>
</dbReference>
<evidence type="ECO:0000256" key="2">
    <source>
        <dbReference type="ARBA" id="ARBA00022676"/>
    </source>
</evidence>
<evidence type="ECO:0000256" key="6">
    <source>
        <dbReference type="RuleBase" id="RU362059"/>
    </source>
</evidence>
<dbReference type="FunFam" id="3.40.50.2000:FF:000021">
    <property type="entry name" value="UDP-glucuronosyltransferase"/>
    <property type="match status" value="1"/>
</dbReference>
<dbReference type="Pfam" id="PF00201">
    <property type="entry name" value="UDPGT"/>
    <property type="match status" value="1"/>
</dbReference>
<evidence type="ECO:0000256" key="4">
    <source>
        <dbReference type="ARBA" id="ARBA00047475"/>
    </source>
</evidence>
<dbReference type="PROSITE" id="PS00375">
    <property type="entry name" value="UDPGT"/>
    <property type="match status" value="1"/>
</dbReference>
<keyword evidence="3 5" id="KW-0808">Transferase</keyword>
<keyword evidence="6" id="KW-1133">Transmembrane helix</keyword>
<keyword evidence="6" id="KW-0812">Transmembrane</keyword>
<accession>A0A7E4V9D3</accession>
<keyword evidence="2 5" id="KW-0328">Glycosyltransferase</keyword>
<dbReference type="Gene3D" id="3.40.50.2000">
    <property type="entry name" value="Glycogen Phosphorylase B"/>
    <property type="match status" value="1"/>
</dbReference>
<evidence type="ECO:0000313" key="7">
    <source>
        <dbReference type="Proteomes" id="UP000492821"/>
    </source>
</evidence>
<evidence type="ECO:0000256" key="3">
    <source>
        <dbReference type="ARBA" id="ARBA00022679"/>
    </source>
</evidence>
<dbReference type="InterPro" id="IPR035595">
    <property type="entry name" value="UDP_glycos_trans_CS"/>
</dbReference>
<keyword evidence="6" id="KW-0732">Signal</keyword>
<protein>
    <recommendedName>
        <fullName evidence="6">UDP-glucuronosyltransferase</fullName>
        <ecNumber evidence="6">2.4.1.17</ecNumber>
    </recommendedName>
</protein>
<comment type="subcellular location">
    <subcellularLocation>
        <location evidence="6">Membrane</location>
        <topology evidence="6">Single-pass membrane protein</topology>
    </subcellularLocation>
</comment>
<keyword evidence="6" id="KW-0472">Membrane</keyword>
<evidence type="ECO:0000313" key="8">
    <source>
        <dbReference type="WBParaSite" id="Pan_g18120.t1"/>
    </source>
</evidence>
<sequence length="523" mass="58995">MKLLFYSFVILACFTICSEAYKVLFFIPTFGISHIRFSGRLADIIADAGHEVHVYQPIVDNSINVTGYTPSKIAKAFILPKNEGDYPSFDMNEHDKFWEGMPFSAVGKLGQCKADVCKAVLNDNTNLDQLRAENYDLAVTEYFEPCGYGLIKALGIRKHVTTWSGGMNNGLAAVFGVKVHLSYSPGFMAMATEKMTFFERVTNVFHHLLEMNAFWPVMFGPVERVIQKEFPEFTIKKSIAESAFVFVNSEEHVDYTIPITPKVIRIPNIDNVKPKPLLAKYAKIVESPKTRGIVLFSFGSVVQAHSMPAHVKTAFMEAFKEFPDITFFWKYEKPEDGTAADIPNVFIDKWLPQRDLLYHPKMLAFITHGGQNSLNEAAATGVPLLSLPVFADQPRNTVLIKYRGLGLGLDHKTITKKKVVDALREILNNKKYKEKAQVISRMIQARLLPTKESFIKHIEFAAEFGDSGTLFAEGANQSTIVLYSLDVIAFLLALVFFIVLLLKWALIALYSWIRSKFTKPKKE</sequence>
<keyword evidence="7" id="KW-1185">Reference proteome</keyword>
<dbReference type="InterPro" id="IPR002213">
    <property type="entry name" value="UDP_glucos_trans"/>
</dbReference>
<proteinExistence type="inferred from homology"/>